<feature type="transmembrane region" description="Helical" evidence="6">
    <location>
        <begin position="31"/>
        <end position="53"/>
    </location>
</feature>
<keyword evidence="3 6" id="KW-1133">Transmembrane helix</keyword>
<sequence length="343" mass="38888">METSSRDYDENCQSPTMPLQSPVSQLSSTIIRVYLLGPLSLFGVVANLINIIVFSRMNKRLTVNISLLALAVSDCLGLLGTLWTSICLHPLVLKSNNLPFIPEEIEFVTGTWIHLVFINITKSLTFIICAERCLCILLPMKVKILITVRRIKVIICFLFLWGVASQYIMLHTTRVVWKFSEERNATLLGTKLMENWGKIQLPFLVVKNIVSHYIISFGIAIMTVINVVKLRLQSKWRQSVSQTRTSATITRRDSRVASTVIAICVIFLLCFLPGSVMFTATLTVPGLNRVGRHREMFEGFVSVLILLQNVNSSVNIFVYFIINAQYRQEFAQLCGRCRKRNPP</sequence>
<evidence type="ECO:0000256" key="3">
    <source>
        <dbReference type="ARBA" id="ARBA00022989"/>
    </source>
</evidence>
<proteinExistence type="predicted"/>
<evidence type="ECO:0000256" key="2">
    <source>
        <dbReference type="ARBA" id="ARBA00022692"/>
    </source>
</evidence>
<dbReference type="InterPro" id="IPR017452">
    <property type="entry name" value="GPCR_Rhodpsn_7TM"/>
</dbReference>
<dbReference type="Gene3D" id="1.20.1070.10">
    <property type="entry name" value="Rhodopsin 7-helix transmembrane proteins"/>
    <property type="match status" value="1"/>
</dbReference>
<reference evidence="9" key="1">
    <citation type="submission" date="2025-08" db="UniProtKB">
        <authorList>
            <consortium name="RefSeq"/>
        </authorList>
    </citation>
    <scope>IDENTIFICATION</scope>
</reference>
<feature type="transmembrane region" description="Helical" evidence="6">
    <location>
        <begin position="210"/>
        <end position="228"/>
    </location>
</feature>
<keyword evidence="2 6" id="KW-0812">Transmembrane</keyword>
<dbReference type="PROSITE" id="PS50262">
    <property type="entry name" value="G_PROTEIN_RECEP_F1_2"/>
    <property type="match status" value="1"/>
</dbReference>
<dbReference type="InterPro" id="IPR052954">
    <property type="entry name" value="GPCR-Ligand_Int"/>
</dbReference>
<feature type="region of interest" description="Disordered" evidence="5">
    <location>
        <begin position="1"/>
        <end position="20"/>
    </location>
</feature>
<dbReference type="InterPro" id="IPR000276">
    <property type="entry name" value="GPCR_Rhodpsn"/>
</dbReference>
<protein>
    <submittedName>
        <fullName evidence="9">Neuropeptide receptor 15-like</fullName>
    </submittedName>
</protein>
<evidence type="ECO:0000256" key="4">
    <source>
        <dbReference type="ARBA" id="ARBA00023136"/>
    </source>
</evidence>
<evidence type="ECO:0000313" key="9">
    <source>
        <dbReference type="RefSeq" id="XP_005101922.1"/>
    </source>
</evidence>
<dbReference type="RefSeq" id="XP_005101922.1">
    <property type="nucleotide sequence ID" value="XM_005101865.2"/>
</dbReference>
<accession>A0ABM0JUP1</accession>
<dbReference type="PANTHER" id="PTHR46641:SF2">
    <property type="entry name" value="FMRFAMIDE RECEPTOR"/>
    <property type="match status" value="1"/>
</dbReference>
<feature type="transmembrane region" description="Helical" evidence="6">
    <location>
        <begin position="112"/>
        <end position="130"/>
    </location>
</feature>
<dbReference type="Proteomes" id="UP000694888">
    <property type="component" value="Unplaced"/>
</dbReference>
<keyword evidence="8" id="KW-1185">Reference proteome</keyword>
<evidence type="ECO:0000256" key="5">
    <source>
        <dbReference type="SAM" id="MobiDB-lite"/>
    </source>
</evidence>
<keyword evidence="4 6" id="KW-0472">Membrane</keyword>
<dbReference type="PANTHER" id="PTHR46641">
    <property type="entry name" value="FMRFAMIDE RECEPTOR-RELATED"/>
    <property type="match status" value="1"/>
</dbReference>
<organism evidence="8 9">
    <name type="scientific">Aplysia californica</name>
    <name type="common">California sea hare</name>
    <dbReference type="NCBI Taxonomy" id="6500"/>
    <lineage>
        <taxon>Eukaryota</taxon>
        <taxon>Metazoa</taxon>
        <taxon>Spiralia</taxon>
        <taxon>Lophotrochozoa</taxon>
        <taxon>Mollusca</taxon>
        <taxon>Gastropoda</taxon>
        <taxon>Heterobranchia</taxon>
        <taxon>Euthyneura</taxon>
        <taxon>Tectipleura</taxon>
        <taxon>Aplysiida</taxon>
        <taxon>Aplysioidea</taxon>
        <taxon>Aplysiidae</taxon>
        <taxon>Aplysia</taxon>
    </lineage>
</organism>
<dbReference type="PRINTS" id="PR00237">
    <property type="entry name" value="GPCRRHODOPSN"/>
</dbReference>
<feature type="transmembrane region" description="Helical" evidence="6">
    <location>
        <begin position="256"/>
        <end position="280"/>
    </location>
</feature>
<dbReference type="InterPro" id="IPR019427">
    <property type="entry name" value="7TM_GPCR_serpentine_rcpt_Srw"/>
</dbReference>
<dbReference type="Pfam" id="PF10324">
    <property type="entry name" value="7TM_GPCR_Srw"/>
    <property type="match status" value="1"/>
</dbReference>
<evidence type="ECO:0000256" key="6">
    <source>
        <dbReference type="SAM" id="Phobius"/>
    </source>
</evidence>
<dbReference type="GeneID" id="101863991"/>
<feature type="domain" description="G-protein coupled receptors family 1 profile" evidence="7">
    <location>
        <begin position="46"/>
        <end position="319"/>
    </location>
</feature>
<feature type="compositionally biased region" description="Polar residues" evidence="5">
    <location>
        <begin position="11"/>
        <end position="20"/>
    </location>
</feature>
<comment type="subcellular location">
    <subcellularLocation>
        <location evidence="1">Membrane</location>
    </subcellularLocation>
</comment>
<feature type="transmembrane region" description="Helical" evidence="6">
    <location>
        <begin position="151"/>
        <end position="170"/>
    </location>
</feature>
<feature type="transmembrane region" description="Helical" evidence="6">
    <location>
        <begin position="65"/>
        <end position="92"/>
    </location>
</feature>
<feature type="transmembrane region" description="Helical" evidence="6">
    <location>
        <begin position="300"/>
        <end position="322"/>
    </location>
</feature>
<dbReference type="SUPFAM" id="SSF81321">
    <property type="entry name" value="Family A G protein-coupled receptor-like"/>
    <property type="match status" value="1"/>
</dbReference>
<evidence type="ECO:0000256" key="1">
    <source>
        <dbReference type="ARBA" id="ARBA00004370"/>
    </source>
</evidence>
<evidence type="ECO:0000313" key="8">
    <source>
        <dbReference type="Proteomes" id="UP000694888"/>
    </source>
</evidence>
<evidence type="ECO:0000259" key="7">
    <source>
        <dbReference type="PROSITE" id="PS50262"/>
    </source>
</evidence>
<gene>
    <name evidence="9" type="primary">LOC101863991</name>
</gene>
<name>A0ABM0JUP1_APLCA</name>